<protein>
    <submittedName>
        <fullName evidence="2">Uncharacterized protein</fullName>
    </submittedName>
</protein>
<sequence>MAISLRVGLSMPRPSPAREAAIRGPDVVGVPQKQFQQGASTMKEIKLVCSITRRDAMSYLFAAFFTISTGNDTVEVRSMKPETRRKIREKLNKLREKDGYQKKKSTQSLTWKTHQ</sequence>
<feature type="region of interest" description="Disordered" evidence="1">
    <location>
        <begin position="79"/>
        <end position="115"/>
    </location>
</feature>
<feature type="compositionally biased region" description="Polar residues" evidence="1">
    <location>
        <begin position="106"/>
        <end position="115"/>
    </location>
</feature>
<proteinExistence type="predicted"/>
<dbReference type="EMBL" id="CP136890">
    <property type="protein sequence ID" value="WOK92532.1"/>
    <property type="molecule type" value="Genomic_DNA"/>
</dbReference>
<dbReference type="Proteomes" id="UP001327560">
    <property type="component" value="Chromosome 1"/>
</dbReference>
<reference evidence="2 3" key="1">
    <citation type="submission" date="2023-10" db="EMBL/GenBank/DDBJ databases">
        <title>Chromosome-scale genome assembly provides insights into flower coloration mechanisms of Canna indica.</title>
        <authorList>
            <person name="Li C."/>
        </authorList>
    </citation>
    <scope>NUCLEOTIDE SEQUENCE [LARGE SCALE GENOMIC DNA]</scope>
    <source>
        <tissue evidence="2">Flower</tissue>
    </source>
</reference>
<keyword evidence="3" id="KW-1185">Reference proteome</keyword>
<evidence type="ECO:0000256" key="1">
    <source>
        <dbReference type="SAM" id="MobiDB-lite"/>
    </source>
</evidence>
<name>A0AAQ3JMW2_9LILI</name>
<evidence type="ECO:0000313" key="2">
    <source>
        <dbReference type="EMBL" id="WOK92532.1"/>
    </source>
</evidence>
<evidence type="ECO:0000313" key="3">
    <source>
        <dbReference type="Proteomes" id="UP001327560"/>
    </source>
</evidence>
<dbReference type="AlphaFoldDB" id="A0AAQ3JMW2"/>
<feature type="compositionally biased region" description="Basic and acidic residues" evidence="1">
    <location>
        <begin position="79"/>
        <end position="101"/>
    </location>
</feature>
<organism evidence="2 3">
    <name type="scientific">Canna indica</name>
    <name type="common">Indian-shot</name>
    <dbReference type="NCBI Taxonomy" id="4628"/>
    <lineage>
        <taxon>Eukaryota</taxon>
        <taxon>Viridiplantae</taxon>
        <taxon>Streptophyta</taxon>
        <taxon>Embryophyta</taxon>
        <taxon>Tracheophyta</taxon>
        <taxon>Spermatophyta</taxon>
        <taxon>Magnoliopsida</taxon>
        <taxon>Liliopsida</taxon>
        <taxon>Zingiberales</taxon>
        <taxon>Cannaceae</taxon>
        <taxon>Canna</taxon>
    </lineage>
</organism>
<gene>
    <name evidence="2" type="ORF">Cni_G01223</name>
</gene>
<accession>A0AAQ3JMW2</accession>